<organism evidence="2 3">
    <name type="scientific">Polaribacter filamentus</name>
    <dbReference type="NCBI Taxonomy" id="53483"/>
    <lineage>
        <taxon>Bacteria</taxon>
        <taxon>Pseudomonadati</taxon>
        <taxon>Bacteroidota</taxon>
        <taxon>Flavobacteriia</taxon>
        <taxon>Flavobacteriales</taxon>
        <taxon>Flavobacteriaceae</taxon>
    </lineage>
</organism>
<dbReference type="PANTHER" id="PTHR42881">
    <property type="entry name" value="PROLYL ENDOPEPTIDASE"/>
    <property type="match status" value="1"/>
</dbReference>
<dbReference type="Pfam" id="PF02897">
    <property type="entry name" value="Peptidase_S9_N"/>
    <property type="match status" value="1"/>
</dbReference>
<dbReference type="InterPro" id="IPR023302">
    <property type="entry name" value="Pept_S9A_N"/>
</dbReference>
<dbReference type="Gene3D" id="3.40.50.1820">
    <property type="entry name" value="alpha/beta hydrolase"/>
    <property type="match status" value="1"/>
</dbReference>
<dbReference type="GO" id="GO:0070012">
    <property type="term" value="F:oligopeptidase activity"/>
    <property type="evidence" value="ECO:0007669"/>
    <property type="project" value="TreeGrafter"/>
</dbReference>
<keyword evidence="3" id="KW-1185">Reference proteome</keyword>
<dbReference type="GO" id="GO:0004252">
    <property type="term" value="F:serine-type endopeptidase activity"/>
    <property type="evidence" value="ECO:0007669"/>
    <property type="project" value="InterPro"/>
</dbReference>
<dbReference type="Proteomes" id="UP000239522">
    <property type="component" value="Unassembled WGS sequence"/>
</dbReference>
<accession>A0A2S7L2K4</accession>
<protein>
    <recommendedName>
        <fullName evidence="1">Peptidase S9A N-terminal domain-containing protein</fullName>
    </recommendedName>
</protein>
<feature type="domain" description="Peptidase S9A N-terminal" evidence="1">
    <location>
        <begin position="2"/>
        <end position="114"/>
    </location>
</feature>
<dbReference type="RefSeq" id="WP_104808036.1">
    <property type="nucleotide sequence ID" value="NZ_MQUA01000001.1"/>
</dbReference>
<comment type="caution">
    <text evidence="2">The sequence shown here is derived from an EMBL/GenBank/DDBJ whole genome shotgun (WGS) entry which is preliminary data.</text>
</comment>
<dbReference type="InterPro" id="IPR029058">
    <property type="entry name" value="AB_hydrolase_fold"/>
</dbReference>
<evidence type="ECO:0000313" key="2">
    <source>
        <dbReference type="EMBL" id="PQB09097.1"/>
    </source>
</evidence>
<dbReference type="GO" id="GO:0005829">
    <property type="term" value="C:cytosol"/>
    <property type="evidence" value="ECO:0007669"/>
    <property type="project" value="TreeGrafter"/>
</dbReference>
<dbReference type="EMBL" id="MQUA01000001">
    <property type="protein sequence ID" value="PQB09097.1"/>
    <property type="molecule type" value="Genomic_DNA"/>
</dbReference>
<reference evidence="2 3" key="1">
    <citation type="submission" date="2016-11" db="EMBL/GenBank/DDBJ databases">
        <title>Trade-off between light-utilization and light-protection in marine flavobacteria.</title>
        <authorList>
            <person name="Kumagai Y."/>
        </authorList>
    </citation>
    <scope>NUCLEOTIDE SEQUENCE [LARGE SCALE GENOMIC DNA]</scope>
    <source>
        <strain evidence="2 3">ATCC 700397</strain>
    </source>
</reference>
<dbReference type="AlphaFoldDB" id="A0A2S7L2K4"/>
<name>A0A2S7L2K4_9FLAO</name>
<proteinExistence type="predicted"/>
<dbReference type="InterPro" id="IPR051167">
    <property type="entry name" value="Prolyl_oligopep/macrocyclase"/>
</dbReference>
<dbReference type="Gene3D" id="2.130.10.120">
    <property type="entry name" value="Prolyl oligopeptidase, N-terminal domain"/>
    <property type="match status" value="1"/>
</dbReference>
<dbReference type="SUPFAM" id="SSF50993">
    <property type="entry name" value="Peptidase/esterase 'gauge' domain"/>
    <property type="match status" value="1"/>
</dbReference>
<evidence type="ECO:0000259" key="1">
    <source>
        <dbReference type="Pfam" id="PF02897"/>
    </source>
</evidence>
<evidence type="ECO:0000313" key="3">
    <source>
        <dbReference type="Proteomes" id="UP000239522"/>
    </source>
</evidence>
<sequence length="158" mass="18170">MFYKTAKNASNYKICKTALANLNFENPEIIVEEDKNAVITDFTLTKNGLFYVKTKNGVEAKLYHFKENKEQNISIPKPSGSINLTSKNSKSKDLWIEIEGWTNNEERYHYNDKTTLFTEENLGEIVEFNELNDITIEEIEVTSHDGIKVPLSIMLKKA</sequence>
<dbReference type="PANTHER" id="PTHR42881:SF2">
    <property type="entry name" value="PROLYL ENDOPEPTIDASE"/>
    <property type="match status" value="1"/>
</dbReference>
<gene>
    <name evidence="2" type="ORF">BST83_00035</name>
</gene>